<dbReference type="InterPro" id="IPR000551">
    <property type="entry name" value="MerR-type_HTH_dom"/>
</dbReference>
<dbReference type="Gene3D" id="1.10.1660.10">
    <property type="match status" value="1"/>
</dbReference>
<dbReference type="EMBL" id="JABFBC010000005">
    <property type="protein sequence ID" value="NNU82071.1"/>
    <property type="molecule type" value="Genomic_DNA"/>
</dbReference>
<sequence>MEQRLTLEEISERTGVERRTLRSWVAEGLLAGPFKPGRGATYPEGNVERALAVRALKEIHGQSFAEIRKRLMLAGEDEIRRWAAEAQSVSPKLSPVGDYLRRVREKGAPPPPPASMSAPMSFERDDLDEGAPPRRSAGIPASKAVGEEARAERELRSLYERLAETGREDRYPPKFARVDVANGARGPVISDLAGIEALLAVLGSAGNGAPSRRARGTEWFVIPVTPDLHLSVRGDLSPRERAMLERVADLIRMILSGGLQDDDH</sequence>
<gene>
    <name evidence="3" type="ORF">HMH01_16655</name>
</gene>
<feature type="domain" description="HTH merR-type" evidence="2">
    <location>
        <begin position="6"/>
        <end position="71"/>
    </location>
</feature>
<evidence type="ECO:0000313" key="3">
    <source>
        <dbReference type="EMBL" id="NNU82071.1"/>
    </source>
</evidence>
<dbReference type="GO" id="GO:0006355">
    <property type="term" value="P:regulation of DNA-templated transcription"/>
    <property type="evidence" value="ECO:0007669"/>
    <property type="project" value="InterPro"/>
</dbReference>
<feature type="region of interest" description="Disordered" evidence="1">
    <location>
        <begin position="103"/>
        <end position="146"/>
    </location>
</feature>
<dbReference type="GO" id="GO:0003677">
    <property type="term" value="F:DNA binding"/>
    <property type="evidence" value="ECO:0007669"/>
    <property type="project" value="InterPro"/>
</dbReference>
<dbReference type="AlphaFoldDB" id="A0A849L7Q4"/>
<keyword evidence="4" id="KW-1185">Reference proteome</keyword>
<dbReference type="InterPro" id="IPR009061">
    <property type="entry name" value="DNA-bd_dom_put_sf"/>
</dbReference>
<accession>A0A849L7Q4</accession>
<evidence type="ECO:0000256" key="1">
    <source>
        <dbReference type="SAM" id="MobiDB-lite"/>
    </source>
</evidence>
<name>A0A849L7Q4_9RHOB</name>
<dbReference type="Proteomes" id="UP000572377">
    <property type="component" value="Unassembled WGS sequence"/>
</dbReference>
<proteinExistence type="predicted"/>
<organism evidence="3 4">
    <name type="scientific">Halovulum dunhuangense</name>
    <dbReference type="NCBI Taxonomy" id="1505036"/>
    <lineage>
        <taxon>Bacteria</taxon>
        <taxon>Pseudomonadati</taxon>
        <taxon>Pseudomonadota</taxon>
        <taxon>Alphaproteobacteria</taxon>
        <taxon>Rhodobacterales</taxon>
        <taxon>Paracoccaceae</taxon>
        <taxon>Halovulum</taxon>
    </lineage>
</organism>
<comment type="caution">
    <text evidence="3">The sequence shown here is derived from an EMBL/GenBank/DDBJ whole genome shotgun (WGS) entry which is preliminary data.</text>
</comment>
<protein>
    <submittedName>
        <fullName evidence="3">MerR family transcriptional regulator</fullName>
    </submittedName>
</protein>
<dbReference type="Pfam" id="PF13411">
    <property type="entry name" value="MerR_1"/>
    <property type="match status" value="1"/>
</dbReference>
<dbReference type="SUPFAM" id="SSF46955">
    <property type="entry name" value="Putative DNA-binding domain"/>
    <property type="match status" value="1"/>
</dbReference>
<evidence type="ECO:0000313" key="4">
    <source>
        <dbReference type="Proteomes" id="UP000572377"/>
    </source>
</evidence>
<evidence type="ECO:0000259" key="2">
    <source>
        <dbReference type="Pfam" id="PF13411"/>
    </source>
</evidence>
<reference evidence="3 4" key="1">
    <citation type="submission" date="2020-05" db="EMBL/GenBank/DDBJ databases">
        <title>Gimesia benthica sp. nov., a novel planctomycete isolated from a deep-sea water sample of the Northwest Indian Ocean.</title>
        <authorList>
            <person name="Wang J."/>
            <person name="Ruan C."/>
            <person name="Song L."/>
            <person name="Zhu Y."/>
            <person name="Li A."/>
            <person name="Zheng X."/>
            <person name="Wang L."/>
            <person name="Lu Z."/>
            <person name="Huang Y."/>
            <person name="Du W."/>
            <person name="Zhou Y."/>
            <person name="Huang L."/>
            <person name="Dai X."/>
        </authorList>
    </citation>
    <scope>NUCLEOTIDE SEQUENCE [LARGE SCALE GENOMIC DNA]</scope>
    <source>
        <strain evidence="3 4">YYQ-30</strain>
    </source>
</reference>